<dbReference type="Proteomes" id="UP000265489">
    <property type="component" value="Unassembled WGS sequence"/>
</dbReference>
<evidence type="ECO:0000313" key="11">
    <source>
        <dbReference type="Proteomes" id="UP000285274"/>
    </source>
</evidence>
<evidence type="ECO:0000313" key="9">
    <source>
        <dbReference type="Proteomes" id="UP000265489"/>
    </source>
</evidence>
<evidence type="ECO:0000313" key="12">
    <source>
        <dbReference type="Proteomes" id="UP000285288"/>
    </source>
</evidence>
<evidence type="ECO:0000313" key="10">
    <source>
        <dbReference type="Proteomes" id="UP000284651"/>
    </source>
</evidence>
<name>A0A395W664_9FIRM</name>
<evidence type="ECO:0000313" key="7">
    <source>
        <dbReference type="EMBL" id="RGW74366.1"/>
    </source>
</evidence>
<evidence type="ECO:0000259" key="4">
    <source>
        <dbReference type="PROSITE" id="PS50932"/>
    </source>
</evidence>
<accession>A0A395W664</accession>
<dbReference type="PRINTS" id="PR00036">
    <property type="entry name" value="HTHLACI"/>
</dbReference>
<evidence type="ECO:0000256" key="2">
    <source>
        <dbReference type="ARBA" id="ARBA00023125"/>
    </source>
</evidence>
<dbReference type="Gene3D" id="1.10.260.40">
    <property type="entry name" value="lambda repressor-like DNA-binding domains"/>
    <property type="match status" value="1"/>
</dbReference>
<keyword evidence="1" id="KW-0805">Transcription regulation</keyword>
<keyword evidence="3" id="KW-0804">Transcription</keyword>
<dbReference type="SMART" id="SM00354">
    <property type="entry name" value="HTH_LACI"/>
    <property type="match status" value="1"/>
</dbReference>
<dbReference type="SUPFAM" id="SSF47413">
    <property type="entry name" value="lambda repressor-like DNA-binding domains"/>
    <property type="match status" value="1"/>
</dbReference>
<dbReference type="Gene3D" id="3.40.50.2300">
    <property type="match status" value="2"/>
</dbReference>
<dbReference type="EMBL" id="QRVM01000007">
    <property type="protein sequence ID" value="RGS48164.1"/>
    <property type="molecule type" value="Genomic_DNA"/>
</dbReference>
<dbReference type="Proteomes" id="UP000285288">
    <property type="component" value="Unassembled WGS sequence"/>
</dbReference>
<dbReference type="PANTHER" id="PTHR30146:SF150">
    <property type="entry name" value="ARABINOSE METABOLISM TRANSCRIPTIONAL REPRESSOR"/>
    <property type="match status" value="1"/>
</dbReference>
<dbReference type="EMBL" id="QRYQ01000028">
    <property type="protein sequence ID" value="RGU89492.1"/>
    <property type="molecule type" value="Genomic_DNA"/>
</dbReference>
<evidence type="ECO:0000313" key="5">
    <source>
        <dbReference type="EMBL" id="RGS48164.1"/>
    </source>
</evidence>
<organism evidence="6 9">
    <name type="scientific">Holdemanella biformis</name>
    <dbReference type="NCBI Taxonomy" id="1735"/>
    <lineage>
        <taxon>Bacteria</taxon>
        <taxon>Bacillati</taxon>
        <taxon>Bacillota</taxon>
        <taxon>Erysipelotrichia</taxon>
        <taxon>Erysipelotrichales</taxon>
        <taxon>Erysipelotrichaceae</taxon>
        <taxon>Holdemanella</taxon>
    </lineage>
</organism>
<proteinExistence type="predicted"/>
<dbReference type="EMBL" id="QSAT01000025">
    <property type="protein sequence ID" value="RGW74366.1"/>
    <property type="molecule type" value="Genomic_DNA"/>
</dbReference>
<dbReference type="Pfam" id="PF13377">
    <property type="entry name" value="Peripla_BP_3"/>
    <property type="match status" value="1"/>
</dbReference>
<dbReference type="PROSITE" id="PS00356">
    <property type="entry name" value="HTH_LACI_1"/>
    <property type="match status" value="1"/>
</dbReference>
<sequence>MKRITIYDVAKEADVSLATVSRVINDSNVVREDTRMRVQQAIEKLGYKPNAIAQGLALSKTTTISIVMSEKLFAYNAKILNGLMDVAKIYNYNIMFHTTSKGISKMQDVIESIIKSRVDGVILFNDNFSEDEMEVLHEYQIPMVVVGSKLKGQKIGNVGNVYINFERMAYEFVNECFEKGIDDISMVEDKLNLSMMEQLKAGVDRAYAEKGLVFNKYVTYDDSYKSSYTFLSDYYKRNKPSRMVITFRDSQAIALMNACKESGYSIPDDTQLVCILNSKYLTMMRPMISTYNIPEYDLGAVAMRLLTKMLVDDESVKQNKDIEISFSKMFRETTK</sequence>
<protein>
    <submittedName>
        <fullName evidence="6">LacI family transcriptional regulator</fullName>
    </submittedName>
</protein>
<dbReference type="Proteomes" id="UP000284651">
    <property type="component" value="Unassembled WGS sequence"/>
</dbReference>
<dbReference type="GO" id="GO:0003700">
    <property type="term" value="F:DNA-binding transcription factor activity"/>
    <property type="evidence" value="ECO:0007669"/>
    <property type="project" value="TreeGrafter"/>
</dbReference>
<dbReference type="GeneID" id="66580367"/>
<gene>
    <name evidence="8" type="ORF">DW907_01820</name>
    <name evidence="7" type="ORF">DWV56_08180</name>
    <name evidence="6" type="ORF">DWW32_11150</name>
    <name evidence="5" type="ORF">DWX92_03050</name>
</gene>
<evidence type="ECO:0000256" key="3">
    <source>
        <dbReference type="ARBA" id="ARBA00023163"/>
    </source>
</evidence>
<dbReference type="RefSeq" id="WP_003864950.1">
    <property type="nucleotide sequence ID" value="NZ_CABLCL010000064.1"/>
</dbReference>
<dbReference type="InterPro" id="IPR046335">
    <property type="entry name" value="LacI/GalR-like_sensor"/>
</dbReference>
<dbReference type="InterPro" id="IPR010982">
    <property type="entry name" value="Lambda_DNA-bd_dom_sf"/>
</dbReference>
<dbReference type="InterPro" id="IPR000843">
    <property type="entry name" value="HTH_LacI"/>
</dbReference>
<feature type="domain" description="HTH lacI-type" evidence="4">
    <location>
        <begin position="4"/>
        <end position="58"/>
    </location>
</feature>
<evidence type="ECO:0000256" key="1">
    <source>
        <dbReference type="ARBA" id="ARBA00023015"/>
    </source>
</evidence>
<dbReference type="PROSITE" id="PS50932">
    <property type="entry name" value="HTH_LACI_2"/>
    <property type="match status" value="1"/>
</dbReference>
<dbReference type="InterPro" id="IPR028082">
    <property type="entry name" value="Peripla_BP_I"/>
</dbReference>
<evidence type="ECO:0000313" key="8">
    <source>
        <dbReference type="EMBL" id="RHB08896.1"/>
    </source>
</evidence>
<dbReference type="EMBL" id="QSGD01000004">
    <property type="protein sequence ID" value="RHB08896.1"/>
    <property type="molecule type" value="Genomic_DNA"/>
</dbReference>
<dbReference type="PANTHER" id="PTHR30146">
    <property type="entry name" value="LACI-RELATED TRANSCRIPTIONAL REPRESSOR"/>
    <property type="match status" value="1"/>
</dbReference>
<dbReference type="CDD" id="cd01392">
    <property type="entry name" value="HTH_LacI"/>
    <property type="match status" value="1"/>
</dbReference>
<reference evidence="9 10" key="1">
    <citation type="submission" date="2018-08" db="EMBL/GenBank/DDBJ databases">
        <title>A genome reference for cultivated species of the human gut microbiota.</title>
        <authorList>
            <person name="Zou Y."/>
            <person name="Xue W."/>
            <person name="Luo G."/>
        </authorList>
    </citation>
    <scope>NUCLEOTIDE SEQUENCE [LARGE SCALE GENOMIC DNA]</scope>
    <source>
        <strain evidence="7 10">AF10-31</strain>
        <strain evidence="6 9">AF15-20</strain>
        <strain evidence="5 11">AF22-10AC</strain>
        <strain evidence="8 12">AM42-13AC</strain>
    </source>
</reference>
<evidence type="ECO:0000313" key="6">
    <source>
        <dbReference type="EMBL" id="RGU89492.1"/>
    </source>
</evidence>
<comment type="caution">
    <text evidence="6">The sequence shown here is derived from an EMBL/GenBank/DDBJ whole genome shotgun (WGS) entry which is preliminary data.</text>
</comment>
<dbReference type="Pfam" id="PF00356">
    <property type="entry name" value="LacI"/>
    <property type="match status" value="1"/>
</dbReference>
<dbReference type="SUPFAM" id="SSF53822">
    <property type="entry name" value="Periplasmic binding protein-like I"/>
    <property type="match status" value="1"/>
</dbReference>
<dbReference type="Proteomes" id="UP000285274">
    <property type="component" value="Unassembled WGS sequence"/>
</dbReference>
<dbReference type="GO" id="GO:0000976">
    <property type="term" value="F:transcription cis-regulatory region binding"/>
    <property type="evidence" value="ECO:0007669"/>
    <property type="project" value="TreeGrafter"/>
</dbReference>
<dbReference type="AlphaFoldDB" id="A0A395W664"/>
<keyword evidence="2" id="KW-0238">DNA-binding</keyword>